<dbReference type="EMBL" id="LJCR01000550">
    <property type="protein sequence ID" value="KPV52419.1"/>
    <property type="molecule type" value="Genomic_DNA"/>
</dbReference>
<evidence type="ECO:0000259" key="6">
    <source>
        <dbReference type="SMART" id="SM00829"/>
    </source>
</evidence>
<accession>A0A0P9HCY9</accession>
<evidence type="ECO:0000256" key="3">
    <source>
        <dbReference type="ARBA" id="ARBA00023002"/>
    </source>
</evidence>
<feature type="transmembrane region" description="Helical" evidence="5">
    <location>
        <begin position="166"/>
        <end position="188"/>
    </location>
</feature>
<dbReference type="Proteomes" id="UP000050509">
    <property type="component" value="Unassembled WGS sequence"/>
</dbReference>
<dbReference type="AlphaFoldDB" id="A0A0P9HCY9"/>
<comment type="cofactor">
    <cofactor evidence="4">
        <name>Zn(2+)</name>
        <dbReference type="ChEBI" id="CHEBI:29105"/>
    </cofactor>
</comment>
<sequence>MKALRLVATRQPLELHDIPVPEIGDGDVLVRVRAAGICHSDVHYRAGASPAHPLPLTLGHEVAGEVEAVGKNVSLVRVGDRVCLHYLLCCGDCYYCSTGNEQFCAQGSMIGHYSNGGYAEYIAVPERNAVILPPEIPFEQGAVMMCSSATSFHALRKARLKAGERVAVFGAGGLGMSAIQLAFAFGALDVYAVDINPAKLALAAQYGATPVNARDGDPVTAIRQHTNGRGVDVALELIGLQQTMQQAVQSLGIMGRAVVAGIADKPLVIDTYRELLGKEAEVIGTNDHLLQELPLLIELVRRGKLKLSQVVARTVPLEASPVNAVLDALEQFGGDVRTVIVP</sequence>
<evidence type="ECO:0000256" key="2">
    <source>
        <dbReference type="ARBA" id="ARBA00022833"/>
    </source>
</evidence>
<keyword evidence="3" id="KW-0560">Oxidoreductase</keyword>
<proteinExistence type="inferred from homology"/>
<keyword evidence="5" id="KW-0812">Transmembrane</keyword>
<dbReference type="Pfam" id="PF08240">
    <property type="entry name" value="ADH_N"/>
    <property type="match status" value="1"/>
</dbReference>
<dbReference type="SUPFAM" id="SSF51735">
    <property type="entry name" value="NAD(P)-binding Rossmann-fold domains"/>
    <property type="match status" value="1"/>
</dbReference>
<gene>
    <name evidence="7" type="ORF">SE17_15615</name>
</gene>
<evidence type="ECO:0000256" key="5">
    <source>
        <dbReference type="SAM" id="Phobius"/>
    </source>
</evidence>
<reference evidence="7 8" key="1">
    <citation type="submission" date="2015-09" db="EMBL/GenBank/DDBJ databases">
        <title>Draft genome sequence of Kouleothrix aurantiaca JCM 19913.</title>
        <authorList>
            <person name="Hemp J."/>
        </authorList>
    </citation>
    <scope>NUCLEOTIDE SEQUENCE [LARGE SCALE GENOMIC DNA]</scope>
    <source>
        <strain evidence="7 8">COM-B</strain>
    </source>
</reference>
<keyword evidence="5" id="KW-0472">Membrane</keyword>
<organism evidence="7 8">
    <name type="scientific">Kouleothrix aurantiaca</name>
    <dbReference type="NCBI Taxonomy" id="186479"/>
    <lineage>
        <taxon>Bacteria</taxon>
        <taxon>Bacillati</taxon>
        <taxon>Chloroflexota</taxon>
        <taxon>Chloroflexia</taxon>
        <taxon>Chloroflexales</taxon>
        <taxon>Roseiflexineae</taxon>
        <taxon>Roseiflexaceae</taxon>
        <taxon>Kouleothrix</taxon>
    </lineage>
</organism>
<keyword evidence="1 4" id="KW-0479">Metal-binding</keyword>
<dbReference type="PROSITE" id="PS00059">
    <property type="entry name" value="ADH_ZINC"/>
    <property type="match status" value="1"/>
</dbReference>
<feature type="domain" description="Enoyl reductase (ER)" evidence="6">
    <location>
        <begin position="8"/>
        <end position="341"/>
    </location>
</feature>
<dbReference type="Gene3D" id="3.90.180.10">
    <property type="entry name" value="Medium-chain alcohol dehydrogenases, catalytic domain"/>
    <property type="match status" value="1"/>
</dbReference>
<dbReference type="GO" id="GO:0016491">
    <property type="term" value="F:oxidoreductase activity"/>
    <property type="evidence" value="ECO:0007669"/>
    <property type="project" value="UniProtKB-KW"/>
</dbReference>
<name>A0A0P9HCY9_9CHLR</name>
<keyword evidence="8" id="KW-1185">Reference proteome</keyword>
<keyword evidence="2 4" id="KW-0862">Zinc</keyword>
<dbReference type="GO" id="GO:0008270">
    <property type="term" value="F:zinc ion binding"/>
    <property type="evidence" value="ECO:0007669"/>
    <property type="project" value="InterPro"/>
</dbReference>
<evidence type="ECO:0000256" key="1">
    <source>
        <dbReference type="ARBA" id="ARBA00022723"/>
    </source>
</evidence>
<dbReference type="SMART" id="SM00829">
    <property type="entry name" value="PKS_ER"/>
    <property type="match status" value="1"/>
</dbReference>
<dbReference type="Gene3D" id="3.40.50.720">
    <property type="entry name" value="NAD(P)-binding Rossmann-like Domain"/>
    <property type="match status" value="1"/>
</dbReference>
<dbReference type="PANTHER" id="PTHR43401">
    <property type="entry name" value="L-THREONINE 3-DEHYDROGENASE"/>
    <property type="match status" value="1"/>
</dbReference>
<dbReference type="InterPro" id="IPR002328">
    <property type="entry name" value="ADH_Zn_CS"/>
</dbReference>
<keyword evidence="5" id="KW-1133">Transmembrane helix</keyword>
<evidence type="ECO:0000313" key="8">
    <source>
        <dbReference type="Proteomes" id="UP000050509"/>
    </source>
</evidence>
<dbReference type="PANTHER" id="PTHR43401:SF2">
    <property type="entry name" value="L-THREONINE 3-DEHYDROGENASE"/>
    <property type="match status" value="1"/>
</dbReference>
<dbReference type="InterPro" id="IPR013154">
    <property type="entry name" value="ADH-like_N"/>
</dbReference>
<dbReference type="CDD" id="cd08254">
    <property type="entry name" value="hydroxyacyl_CoA_DH"/>
    <property type="match status" value="1"/>
</dbReference>
<dbReference type="SUPFAM" id="SSF50129">
    <property type="entry name" value="GroES-like"/>
    <property type="match status" value="1"/>
</dbReference>
<evidence type="ECO:0000256" key="4">
    <source>
        <dbReference type="RuleBase" id="RU361277"/>
    </source>
</evidence>
<dbReference type="Pfam" id="PF00107">
    <property type="entry name" value="ADH_zinc_N"/>
    <property type="match status" value="1"/>
</dbReference>
<evidence type="ECO:0000313" key="7">
    <source>
        <dbReference type="EMBL" id="KPV52419.1"/>
    </source>
</evidence>
<dbReference type="InterPro" id="IPR020843">
    <property type="entry name" value="ER"/>
</dbReference>
<dbReference type="InterPro" id="IPR013149">
    <property type="entry name" value="ADH-like_C"/>
</dbReference>
<dbReference type="InterPro" id="IPR050129">
    <property type="entry name" value="Zn_alcohol_dh"/>
</dbReference>
<dbReference type="InterPro" id="IPR036291">
    <property type="entry name" value="NAD(P)-bd_dom_sf"/>
</dbReference>
<comment type="caution">
    <text evidence="7">The sequence shown here is derived from an EMBL/GenBank/DDBJ whole genome shotgun (WGS) entry which is preliminary data.</text>
</comment>
<dbReference type="InterPro" id="IPR011032">
    <property type="entry name" value="GroES-like_sf"/>
</dbReference>
<protein>
    <submittedName>
        <fullName evidence="7">Alcohol dehydrogenase</fullName>
    </submittedName>
</protein>
<comment type="similarity">
    <text evidence="4">Belongs to the zinc-containing alcohol dehydrogenase family.</text>
</comment>